<dbReference type="InterPro" id="IPR050231">
    <property type="entry name" value="Iron_ascorbate_oxido_reductase"/>
</dbReference>
<evidence type="ECO:0000256" key="8">
    <source>
        <dbReference type="ARBA" id="ARBA00031282"/>
    </source>
</evidence>
<evidence type="ECO:0000256" key="7">
    <source>
        <dbReference type="ARBA" id="ARBA00031011"/>
    </source>
</evidence>
<comment type="catalytic activity">
    <reaction evidence="9">
        <text>2-oxoglutarate + O2 + 2 H(+) = ethene + 3 CO2 + H2O</text>
        <dbReference type="Rhea" id="RHEA:31523"/>
        <dbReference type="ChEBI" id="CHEBI:15377"/>
        <dbReference type="ChEBI" id="CHEBI:15378"/>
        <dbReference type="ChEBI" id="CHEBI:15379"/>
        <dbReference type="ChEBI" id="CHEBI:16526"/>
        <dbReference type="ChEBI" id="CHEBI:16810"/>
        <dbReference type="ChEBI" id="CHEBI:18153"/>
        <dbReference type="EC" id="1.13.12.19"/>
    </reaction>
</comment>
<dbReference type="EC" id="1.14.20.7" evidence="3"/>
<dbReference type="AlphaFoldDB" id="A0A941DGR7"/>
<dbReference type="GO" id="GO:0102276">
    <property type="term" value="F:2-oxoglutarate oxygenase/decarboxylase (ethylene-forming) activity"/>
    <property type="evidence" value="ECO:0007669"/>
    <property type="project" value="UniProtKB-EC"/>
</dbReference>
<feature type="domain" description="Fe2OG dioxygenase" evidence="12">
    <location>
        <begin position="145"/>
        <end position="253"/>
    </location>
</feature>
<keyword evidence="14" id="KW-1185">Reference proteome</keyword>
<comment type="caution">
    <text evidence="13">The sequence shown here is derived from an EMBL/GenBank/DDBJ whole genome shotgun (WGS) entry which is preliminary data.</text>
</comment>
<evidence type="ECO:0000256" key="11">
    <source>
        <dbReference type="RuleBase" id="RU003682"/>
    </source>
</evidence>
<reference evidence="13 14" key="1">
    <citation type="submission" date="2021-04" db="EMBL/GenBank/DDBJ databases">
        <title>novel species isolated from subtropical streams in China.</title>
        <authorList>
            <person name="Lu H."/>
        </authorList>
    </citation>
    <scope>NUCLEOTIDE SEQUENCE [LARGE SCALE GENOMIC DNA]</scope>
    <source>
        <strain evidence="13 14">BYS107W</strain>
    </source>
</reference>
<evidence type="ECO:0000256" key="3">
    <source>
        <dbReference type="ARBA" id="ARBA00012293"/>
    </source>
</evidence>
<evidence type="ECO:0000256" key="10">
    <source>
        <dbReference type="ARBA" id="ARBA00049359"/>
    </source>
</evidence>
<dbReference type="InterPro" id="IPR026992">
    <property type="entry name" value="DIOX_N"/>
</dbReference>
<evidence type="ECO:0000256" key="4">
    <source>
        <dbReference type="ARBA" id="ARBA00012531"/>
    </source>
</evidence>
<dbReference type="Pfam" id="PF03171">
    <property type="entry name" value="2OG-FeII_Oxy"/>
    <property type="match status" value="1"/>
</dbReference>
<dbReference type="Pfam" id="PF14226">
    <property type="entry name" value="DIOX_N"/>
    <property type="match status" value="1"/>
</dbReference>
<dbReference type="Proteomes" id="UP000680158">
    <property type="component" value="Unassembled WGS sequence"/>
</dbReference>
<dbReference type="Gene3D" id="2.60.120.330">
    <property type="entry name" value="B-lactam Antibiotic, Isopenicillin N Synthase, Chain"/>
    <property type="match status" value="1"/>
</dbReference>
<dbReference type="GO" id="GO:0009693">
    <property type="term" value="P:ethylene biosynthetic process"/>
    <property type="evidence" value="ECO:0007669"/>
    <property type="project" value="UniProtKB-KW"/>
</dbReference>
<protein>
    <recommendedName>
        <fullName evidence="5">2-oxoglutarate-dependent ethylene/succinate-forming enzyme</fullName>
        <ecNumber evidence="4">1.13.12.19</ecNumber>
        <ecNumber evidence="3">1.14.20.7</ecNumber>
    </recommendedName>
    <alternativeName>
        <fullName evidence="7">2-oxoglutarate dioxygenase (ethylene-forming)</fullName>
    </alternativeName>
    <alternativeName>
        <fullName evidence="8">2-oxoglutarate/L-arginine monooxygenase/decarboxylase (succinate-forming)</fullName>
    </alternativeName>
</protein>
<gene>
    <name evidence="13" type="ORF">KDM92_14570</name>
</gene>
<evidence type="ECO:0000313" key="13">
    <source>
        <dbReference type="EMBL" id="MBR7747806.1"/>
    </source>
</evidence>
<sequence length="280" mass="31307">MIITPVDFTSPTAAKDFAESLHNTGFGVLTNHPLSQQLLNTVYEEWYGFFQSEAKHAYAYDPQKYDGYFSPAVSETAKGNTKRDLKEFYHIYPWGRYPSEVSAAARQYYEQGAALAATLLQWVEQYTPTEVQEKYSMPLSQMIQGSEQTLLRVLHYPPLRGDEEPGAVRAAAHGDINLLTILPAATTAGLQVVGKDGEWHDVPCDFGMLIVNIGDMLQEASAGYYPSTIHRVLNPTGEEAKKSRVSLPLFLHPRPDVVLSERHTAGSYLTERLQELHSKV</sequence>
<evidence type="ECO:0000256" key="5">
    <source>
        <dbReference type="ARBA" id="ARBA00019045"/>
    </source>
</evidence>
<keyword evidence="11" id="KW-0479">Metal-binding</keyword>
<dbReference type="InterPro" id="IPR044861">
    <property type="entry name" value="IPNS-like_FE2OG_OXY"/>
</dbReference>
<dbReference type="EC" id="1.13.12.19" evidence="4"/>
<dbReference type="SUPFAM" id="SSF51197">
    <property type="entry name" value="Clavaminate synthase-like"/>
    <property type="match status" value="1"/>
</dbReference>
<dbReference type="PANTHER" id="PTHR47990">
    <property type="entry name" value="2-OXOGLUTARATE (2OG) AND FE(II)-DEPENDENT OXYGENASE SUPERFAMILY PROTEIN-RELATED"/>
    <property type="match status" value="1"/>
</dbReference>
<evidence type="ECO:0000256" key="6">
    <source>
        <dbReference type="ARBA" id="ARBA00022666"/>
    </source>
</evidence>
<keyword evidence="11" id="KW-0408">Iron</keyword>
<dbReference type="EMBL" id="JAGSPM010000009">
    <property type="protein sequence ID" value="MBR7747806.1"/>
    <property type="molecule type" value="Genomic_DNA"/>
</dbReference>
<evidence type="ECO:0000259" key="12">
    <source>
        <dbReference type="PROSITE" id="PS51471"/>
    </source>
</evidence>
<dbReference type="InterPro" id="IPR027443">
    <property type="entry name" value="IPNS-like_sf"/>
</dbReference>
<dbReference type="RefSeq" id="WP_212685179.1">
    <property type="nucleotide sequence ID" value="NZ_JAGSPM010000009.1"/>
</dbReference>
<proteinExistence type="inferred from homology"/>
<dbReference type="GO" id="GO:0046872">
    <property type="term" value="F:metal ion binding"/>
    <property type="evidence" value="ECO:0007669"/>
    <property type="project" value="UniProtKB-KW"/>
</dbReference>
<comment type="catalytic activity">
    <reaction evidence="10">
        <text>L-arginine + 2-oxoglutarate + O2 = guanidine + L-glutamate 5-semialdehyde + succinate + CO2</text>
        <dbReference type="Rhea" id="RHEA:31535"/>
        <dbReference type="ChEBI" id="CHEBI:15379"/>
        <dbReference type="ChEBI" id="CHEBI:16526"/>
        <dbReference type="ChEBI" id="CHEBI:16810"/>
        <dbReference type="ChEBI" id="CHEBI:30031"/>
        <dbReference type="ChEBI" id="CHEBI:30087"/>
        <dbReference type="ChEBI" id="CHEBI:32682"/>
        <dbReference type="ChEBI" id="CHEBI:58066"/>
        <dbReference type="EC" id="1.14.20.7"/>
    </reaction>
</comment>
<name>A0A941DGR7_9BURK</name>
<evidence type="ECO:0000313" key="14">
    <source>
        <dbReference type="Proteomes" id="UP000680158"/>
    </source>
</evidence>
<comment type="similarity">
    <text evidence="11">Belongs to the iron/ascorbate-dependent oxidoreductase family.</text>
</comment>
<keyword evidence="11" id="KW-0560">Oxidoreductase</keyword>
<keyword evidence="6" id="KW-0266">Ethylene biosynthesis</keyword>
<evidence type="ECO:0000256" key="9">
    <source>
        <dbReference type="ARBA" id="ARBA00047725"/>
    </source>
</evidence>
<evidence type="ECO:0000256" key="2">
    <source>
        <dbReference type="ARBA" id="ARBA00004767"/>
    </source>
</evidence>
<evidence type="ECO:0000256" key="1">
    <source>
        <dbReference type="ARBA" id="ARBA00001954"/>
    </source>
</evidence>
<comment type="cofactor">
    <cofactor evidence="1">
        <name>Fe(2+)</name>
        <dbReference type="ChEBI" id="CHEBI:29033"/>
    </cofactor>
</comment>
<dbReference type="InterPro" id="IPR005123">
    <property type="entry name" value="Oxoglu/Fe-dep_dioxygenase_dom"/>
</dbReference>
<organism evidence="13 14">
    <name type="scientific">Undibacterium baiyunense</name>
    <dbReference type="NCBI Taxonomy" id="2828731"/>
    <lineage>
        <taxon>Bacteria</taxon>
        <taxon>Pseudomonadati</taxon>
        <taxon>Pseudomonadota</taxon>
        <taxon>Betaproteobacteria</taxon>
        <taxon>Burkholderiales</taxon>
        <taxon>Oxalobacteraceae</taxon>
        <taxon>Undibacterium</taxon>
    </lineage>
</organism>
<dbReference type="PROSITE" id="PS51471">
    <property type="entry name" value="FE2OG_OXY"/>
    <property type="match status" value="1"/>
</dbReference>
<accession>A0A941DGR7</accession>
<comment type="pathway">
    <text evidence="2">Alkene biosynthesis; ethylene biosynthesis via 2-oxoglutarate.</text>
</comment>